<evidence type="ECO:0000313" key="2">
    <source>
        <dbReference type="EMBL" id="TWO70030.1"/>
    </source>
</evidence>
<dbReference type="Gene3D" id="3.90.320.10">
    <property type="match status" value="1"/>
</dbReference>
<dbReference type="OrthoDB" id="8900758at2"/>
<dbReference type="Pfam" id="PF12684">
    <property type="entry name" value="DUF3799"/>
    <property type="match status" value="1"/>
</dbReference>
<dbReference type="AlphaFoldDB" id="A0A562ZN70"/>
<gene>
    <name evidence="2" type="ORF">FN976_16945</name>
</gene>
<accession>A0A562ZN70</accession>
<evidence type="ECO:0000313" key="3">
    <source>
        <dbReference type="Proteomes" id="UP000318199"/>
    </source>
</evidence>
<dbReference type="InterPro" id="IPR011604">
    <property type="entry name" value="PDDEXK-like_dom_sf"/>
</dbReference>
<dbReference type="Proteomes" id="UP000318199">
    <property type="component" value="Unassembled WGS sequence"/>
</dbReference>
<dbReference type="EMBL" id="VOBQ01000013">
    <property type="protein sequence ID" value="TWO70030.1"/>
    <property type="molecule type" value="Genomic_DNA"/>
</dbReference>
<dbReference type="InterPro" id="IPR024432">
    <property type="entry name" value="Put_RecE_PDDEXK-like_dom"/>
</dbReference>
<evidence type="ECO:0000259" key="1">
    <source>
        <dbReference type="Pfam" id="PF12684"/>
    </source>
</evidence>
<keyword evidence="3" id="KW-1185">Reference proteome</keyword>
<feature type="domain" description="Putative exodeoxyribonuclease 8 PDDEXK-like" evidence="1">
    <location>
        <begin position="121"/>
        <end position="353"/>
    </location>
</feature>
<reference evidence="2 3" key="1">
    <citation type="submission" date="2019-07" db="EMBL/GenBank/DDBJ databases">
        <title>Caenimonas sedimenti sp. nov., isolated from activated sludge.</title>
        <authorList>
            <person name="Xu J."/>
        </authorList>
    </citation>
    <scope>NUCLEOTIDE SEQUENCE [LARGE SCALE GENOMIC DNA]</scope>
    <source>
        <strain evidence="2 3">HX-9-20</strain>
    </source>
</reference>
<proteinExistence type="predicted"/>
<organism evidence="2 3">
    <name type="scientific">Caenimonas sedimenti</name>
    <dbReference type="NCBI Taxonomy" id="2596921"/>
    <lineage>
        <taxon>Bacteria</taxon>
        <taxon>Pseudomonadati</taxon>
        <taxon>Pseudomonadota</taxon>
        <taxon>Betaproteobacteria</taxon>
        <taxon>Burkholderiales</taxon>
        <taxon>Comamonadaceae</taxon>
        <taxon>Caenimonas</taxon>
    </lineage>
</organism>
<protein>
    <recommendedName>
        <fullName evidence="1">Putative exodeoxyribonuclease 8 PDDEXK-like domain-containing protein</fullName>
    </recommendedName>
</protein>
<name>A0A562ZN70_9BURK</name>
<sequence>MVLSGRCWCTGGSPGPLRRSGDCCNEIAPSRVGPPTRLASVFPSPHMTPQLLDAPQIHASIARRSTRMDTWISLAEAFEGVTALTQFTPAIYESREGCGSQSVMFPTLPNSIYHADRDALSCSMLKPLLVSPAHFQASLVQPSTSTAAKNFGSLVHMLLLEPQNVSNELAVYPGVGSGRDRDFKIFLSNNAHRLAVDEPTFDAARRLADKVANSRLRGRRVGHFLEESMCECSIYFTEPVTGLRLRVRFDAYHPDFSFDLKTTRQASATAFCRDAIDFGYDLQAYMYSLARAAFEGTAVFPPFVFITAETSAPHSVCTHVAGATFLENGQAKLQECLATFKACTSVGHWPDLSCHSTLEIVHWQQFTPGQEWRGGAEDGQ</sequence>
<comment type="caution">
    <text evidence="2">The sequence shown here is derived from an EMBL/GenBank/DDBJ whole genome shotgun (WGS) entry which is preliminary data.</text>
</comment>